<comment type="caution">
    <text evidence="1">The sequence shown here is derived from an EMBL/GenBank/DDBJ whole genome shotgun (WGS) entry which is preliminary data.</text>
</comment>
<accession>A0A9Q3W3L9</accession>
<organism evidence="1 2">
    <name type="scientific">Alloalcanivorax xenomutans</name>
    <dbReference type="NCBI Taxonomy" id="1094342"/>
    <lineage>
        <taxon>Bacteria</taxon>
        <taxon>Pseudomonadati</taxon>
        <taxon>Pseudomonadota</taxon>
        <taxon>Gammaproteobacteria</taxon>
        <taxon>Oceanospirillales</taxon>
        <taxon>Alcanivoracaceae</taxon>
        <taxon>Alloalcanivorax</taxon>
    </lineage>
</organism>
<dbReference type="KEGG" id="axe:P40_13295"/>
<reference evidence="1" key="1">
    <citation type="submission" date="2022-01" db="EMBL/GenBank/DDBJ databases">
        <authorList>
            <person name="Karlyshev A.V."/>
            <person name="Jaspars M."/>
        </authorList>
    </citation>
    <scope>NUCLEOTIDE SEQUENCE</scope>
    <source>
        <strain evidence="1">AGSA3-2</strain>
    </source>
</reference>
<dbReference type="Pfam" id="PF04315">
    <property type="entry name" value="EpmC"/>
    <property type="match status" value="1"/>
</dbReference>
<evidence type="ECO:0000313" key="2">
    <source>
        <dbReference type="Proteomes" id="UP001107961"/>
    </source>
</evidence>
<gene>
    <name evidence="1" type="ORF">LZG35_04835</name>
</gene>
<proteinExistence type="predicted"/>
<dbReference type="RefSeq" id="WP_080531168.1">
    <property type="nucleotide sequence ID" value="NZ_CP012331.1"/>
</dbReference>
<dbReference type="InterPro" id="IPR007411">
    <property type="entry name" value="EpmC"/>
</dbReference>
<dbReference type="EMBL" id="JAJVKT010000004">
    <property type="protein sequence ID" value="MCE7507951.1"/>
    <property type="molecule type" value="Genomic_DNA"/>
</dbReference>
<dbReference type="Proteomes" id="UP001107961">
    <property type="component" value="Unassembled WGS sequence"/>
</dbReference>
<dbReference type="AlphaFoldDB" id="A0A9Q3W3L9"/>
<keyword evidence="2" id="KW-1185">Reference proteome</keyword>
<sequence length="188" mass="21659">MYRSRTLEELFRDTFYRRYHTVLEGGAEEPVYLPGEDGTGTPHRIVYTRDYFRSALHEVAHWCVAGRHRRTLEDYGYWYAPDGRDATQQSLFARVEESPQALEALFCAACGHDFRVSMDNLDGDEAARRLETAFAEQVYRRARRYLEEGLPARPLAWCQALADCFNTGWNGGAESLDLIFIFPTDVTD</sequence>
<name>A0A9Q3W3L9_9GAMM</name>
<evidence type="ECO:0000313" key="1">
    <source>
        <dbReference type="EMBL" id="MCE7507951.1"/>
    </source>
</evidence>
<keyword evidence="1" id="KW-0251">Elongation factor</keyword>
<dbReference type="GO" id="GO:0003746">
    <property type="term" value="F:translation elongation factor activity"/>
    <property type="evidence" value="ECO:0007669"/>
    <property type="project" value="UniProtKB-KW"/>
</dbReference>
<protein>
    <submittedName>
        <fullName evidence="1">Elongation factor P hydroxylase</fullName>
    </submittedName>
</protein>
<keyword evidence="1" id="KW-0648">Protein biosynthesis</keyword>